<sequence>MCFKLALHTLEKRPLLTFNYSYPLSAAIYKIIERADSQFAHFLHNEGYTTGNKHFKLFTFSDIQMPFDNYKSKSQEIMELNEFI</sequence>
<dbReference type="OrthoDB" id="9797488at2"/>
<organism evidence="1 2">
    <name type="scientific">Ilyomonas limi</name>
    <dbReference type="NCBI Taxonomy" id="2575867"/>
    <lineage>
        <taxon>Bacteria</taxon>
        <taxon>Pseudomonadati</taxon>
        <taxon>Bacteroidota</taxon>
        <taxon>Chitinophagia</taxon>
        <taxon>Chitinophagales</taxon>
        <taxon>Chitinophagaceae</taxon>
        <taxon>Ilyomonas</taxon>
    </lineage>
</organism>
<dbReference type="EMBL" id="SZQL01000014">
    <property type="protein sequence ID" value="TKK66635.1"/>
    <property type="molecule type" value="Genomic_DNA"/>
</dbReference>
<dbReference type="RefSeq" id="WP_137262908.1">
    <property type="nucleotide sequence ID" value="NZ_SZQL01000014.1"/>
</dbReference>
<keyword evidence="2" id="KW-1185">Reference proteome</keyword>
<proteinExistence type="predicted"/>
<evidence type="ECO:0000313" key="1">
    <source>
        <dbReference type="EMBL" id="TKK66635.1"/>
    </source>
</evidence>
<dbReference type="CDD" id="cd21140">
    <property type="entry name" value="Cas6_I-like"/>
    <property type="match status" value="1"/>
</dbReference>
<gene>
    <name evidence="1" type="ORF">FC093_16495</name>
</gene>
<name>A0A4U3KVM1_9BACT</name>
<protein>
    <submittedName>
        <fullName evidence="1">Uncharacterized protein</fullName>
    </submittedName>
</protein>
<dbReference type="AlphaFoldDB" id="A0A4U3KVM1"/>
<evidence type="ECO:0000313" key="2">
    <source>
        <dbReference type="Proteomes" id="UP000305848"/>
    </source>
</evidence>
<dbReference type="InterPro" id="IPR045747">
    <property type="entry name" value="CRISPR-assoc_prot_Cas6_N_sf"/>
</dbReference>
<comment type="caution">
    <text evidence="1">The sequence shown here is derived from an EMBL/GenBank/DDBJ whole genome shotgun (WGS) entry which is preliminary data.</text>
</comment>
<accession>A0A4U3KVM1</accession>
<dbReference type="Gene3D" id="3.30.70.1890">
    <property type="match status" value="1"/>
</dbReference>
<dbReference type="Pfam" id="PF21350">
    <property type="entry name" value="Cas6_I-A"/>
    <property type="match status" value="1"/>
</dbReference>
<dbReference type="Proteomes" id="UP000305848">
    <property type="component" value="Unassembled WGS sequence"/>
</dbReference>
<reference evidence="1 2" key="1">
    <citation type="submission" date="2019-05" db="EMBL/GenBank/DDBJ databases">
        <title>Panacibacter sp. strain 17mud1-8 Genome sequencing and assembly.</title>
        <authorList>
            <person name="Chhetri G."/>
        </authorList>
    </citation>
    <scope>NUCLEOTIDE SEQUENCE [LARGE SCALE GENOMIC DNA]</scope>
    <source>
        <strain evidence="1 2">17mud1-8</strain>
    </source>
</reference>